<feature type="region of interest" description="Disordered" evidence="1">
    <location>
        <begin position="84"/>
        <end position="112"/>
    </location>
</feature>
<accession>A0AAQ3S290</accession>
<gene>
    <name evidence="2" type="ORF">V8G54_009551</name>
</gene>
<dbReference type="Proteomes" id="UP001374535">
    <property type="component" value="Chromosome 3"/>
</dbReference>
<sequence length="112" mass="12372">MKKSVDPRTRGYHRNSLMVLRRHHVDLEDDIVAGGTDFGDRPPLEERANPNSVKFRNFPLYDFPGDGVGVSGNVVVRRERDFSRATELDGKLPDGPVHDVSQDGGGEKKTGG</sequence>
<evidence type="ECO:0000256" key="1">
    <source>
        <dbReference type="SAM" id="MobiDB-lite"/>
    </source>
</evidence>
<dbReference type="EMBL" id="CP144698">
    <property type="protein sequence ID" value="WVZ16569.1"/>
    <property type="molecule type" value="Genomic_DNA"/>
</dbReference>
<organism evidence="2 3">
    <name type="scientific">Vigna mungo</name>
    <name type="common">Black gram</name>
    <name type="synonym">Phaseolus mungo</name>
    <dbReference type="NCBI Taxonomy" id="3915"/>
    <lineage>
        <taxon>Eukaryota</taxon>
        <taxon>Viridiplantae</taxon>
        <taxon>Streptophyta</taxon>
        <taxon>Embryophyta</taxon>
        <taxon>Tracheophyta</taxon>
        <taxon>Spermatophyta</taxon>
        <taxon>Magnoliopsida</taxon>
        <taxon>eudicotyledons</taxon>
        <taxon>Gunneridae</taxon>
        <taxon>Pentapetalae</taxon>
        <taxon>rosids</taxon>
        <taxon>fabids</taxon>
        <taxon>Fabales</taxon>
        <taxon>Fabaceae</taxon>
        <taxon>Papilionoideae</taxon>
        <taxon>50 kb inversion clade</taxon>
        <taxon>NPAAA clade</taxon>
        <taxon>indigoferoid/millettioid clade</taxon>
        <taxon>Phaseoleae</taxon>
        <taxon>Vigna</taxon>
    </lineage>
</organism>
<evidence type="ECO:0000313" key="3">
    <source>
        <dbReference type="Proteomes" id="UP001374535"/>
    </source>
</evidence>
<reference evidence="2 3" key="1">
    <citation type="journal article" date="2023" name="Life. Sci Alliance">
        <title>Evolutionary insights into 3D genome organization and epigenetic landscape of Vigna mungo.</title>
        <authorList>
            <person name="Junaid A."/>
            <person name="Singh B."/>
            <person name="Bhatia S."/>
        </authorList>
    </citation>
    <scope>NUCLEOTIDE SEQUENCE [LARGE SCALE GENOMIC DNA]</scope>
    <source>
        <strain evidence="2">Urdbean</strain>
    </source>
</reference>
<evidence type="ECO:0000313" key="2">
    <source>
        <dbReference type="EMBL" id="WVZ16569.1"/>
    </source>
</evidence>
<name>A0AAQ3S290_VIGMU</name>
<keyword evidence="3" id="KW-1185">Reference proteome</keyword>
<proteinExistence type="predicted"/>
<dbReference type="AlphaFoldDB" id="A0AAQ3S290"/>
<protein>
    <submittedName>
        <fullName evidence="2">Uncharacterized protein</fullName>
    </submittedName>
</protein>